<gene>
    <name evidence="2" type="ORF">M153_8290002580</name>
</gene>
<keyword evidence="3" id="KW-1185">Reference proteome</keyword>
<evidence type="ECO:0000259" key="1">
    <source>
        <dbReference type="PROSITE" id="PS50250"/>
    </source>
</evidence>
<dbReference type="GO" id="GO:0000502">
    <property type="term" value="C:proteasome complex"/>
    <property type="evidence" value="ECO:0007669"/>
    <property type="project" value="UniProtKB-KW"/>
</dbReference>
<feature type="domain" description="PCI" evidence="1">
    <location>
        <begin position="204"/>
        <end position="373"/>
    </location>
</feature>
<dbReference type="PROSITE" id="PS50250">
    <property type="entry name" value="PCI"/>
    <property type="match status" value="1"/>
</dbReference>
<sequence length="398" mass="46305">MEEINNILKNEAVSKDDKERAVLEVANFLIKEGRFDPQNVKQNINIEQNMNLLTFSQNLRSLWPDLTAARASKILKKITDLLPNSNYKDALPYVNEMIQWSDQKYLKLFYETKKVAMLYELREFTQCLKNIKILHGDLKKMNDKLNLINLYIYESKTYFELENMTRAKASLTSARALAVTTFCPFYIQSQIELLAGMYSCEEGNYFISYNHYIEALDGFNQYKMVNECILTLRYIILSYIILNKWGDLKNILSKKITQPYVNDKIVKILLLLAESVKNKDLSTFDKEIQENLDILNDTFILSHLTYLKDILLDANILKLIEPYLNVSITFLAEKLNFPVAAIEAKLRTLILDKKISGILDYYTNTLVLYEKVEMTETENNQLETMKMIVRSIKAGTSE</sequence>
<dbReference type="AlphaFoldDB" id="A0A0R0LVW3"/>
<keyword evidence="2" id="KW-0647">Proteasome</keyword>
<name>A0A0R0LVW3_9MICR</name>
<reference evidence="2 3" key="1">
    <citation type="submission" date="2015-07" db="EMBL/GenBank/DDBJ databases">
        <title>The genome of Pseudoloma neurophilia, a relevant intracellular parasite of the zebrafish.</title>
        <authorList>
            <person name="Ndikumana S."/>
            <person name="Pelin A."/>
            <person name="Sanders J."/>
            <person name="Corradi N."/>
        </authorList>
    </citation>
    <scope>NUCLEOTIDE SEQUENCE [LARGE SCALE GENOMIC DNA]</scope>
    <source>
        <strain evidence="2 3">MK1</strain>
    </source>
</reference>
<dbReference type="Pfam" id="PF01399">
    <property type="entry name" value="PCI"/>
    <property type="match status" value="1"/>
</dbReference>
<organism evidence="2 3">
    <name type="scientific">Pseudoloma neurophilia</name>
    <dbReference type="NCBI Taxonomy" id="146866"/>
    <lineage>
        <taxon>Eukaryota</taxon>
        <taxon>Fungi</taxon>
        <taxon>Fungi incertae sedis</taxon>
        <taxon>Microsporidia</taxon>
        <taxon>Pseudoloma</taxon>
    </lineage>
</organism>
<accession>A0A0R0LVW3</accession>
<dbReference type="SUPFAM" id="SSF46785">
    <property type="entry name" value="Winged helix' DNA-binding domain"/>
    <property type="match status" value="1"/>
</dbReference>
<dbReference type="InterPro" id="IPR050871">
    <property type="entry name" value="26S_Proteasome/COP9_Components"/>
</dbReference>
<dbReference type="SMART" id="SM00753">
    <property type="entry name" value="PAM"/>
    <property type="match status" value="1"/>
</dbReference>
<dbReference type="SMART" id="SM00088">
    <property type="entry name" value="PINT"/>
    <property type="match status" value="1"/>
</dbReference>
<dbReference type="OrthoDB" id="1418352at2759"/>
<dbReference type="EMBL" id="LGUB01000317">
    <property type="protein sequence ID" value="KRH93494.1"/>
    <property type="molecule type" value="Genomic_DNA"/>
</dbReference>
<comment type="caution">
    <text evidence="2">The sequence shown here is derived from an EMBL/GenBank/DDBJ whole genome shotgun (WGS) entry which is preliminary data.</text>
</comment>
<dbReference type="Gene3D" id="1.25.40.570">
    <property type="match status" value="1"/>
</dbReference>
<evidence type="ECO:0000313" key="3">
    <source>
        <dbReference type="Proteomes" id="UP000051530"/>
    </source>
</evidence>
<proteinExistence type="predicted"/>
<dbReference type="PANTHER" id="PTHR10678">
    <property type="entry name" value="26S PROTEASOME NON-ATPASE REGULATORY SUBUNIT 11/COP9 SIGNALOSOME COMPLEX SUBUNIT 2"/>
    <property type="match status" value="1"/>
</dbReference>
<dbReference type="Proteomes" id="UP000051530">
    <property type="component" value="Unassembled WGS sequence"/>
</dbReference>
<dbReference type="InterPro" id="IPR036390">
    <property type="entry name" value="WH_DNA-bd_sf"/>
</dbReference>
<protein>
    <submittedName>
        <fullName evidence="2">26S proteasome regulatory complex, subunit RPN6/PSMD11</fullName>
    </submittedName>
</protein>
<dbReference type="VEuPathDB" id="MicrosporidiaDB:M153_8290002580"/>
<evidence type="ECO:0000313" key="2">
    <source>
        <dbReference type="EMBL" id="KRH93494.1"/>
    </source>
</evidence>
<dbReference type="InterPro" id="IPR000717">
    <property type="entry name" value="PCI_dom"/>
</dbReference>